<dbReference type="PANTHER" id="PTHR20935:SF0">
    <property type="entry name" value="SERINE_THREONINE-PROTEIN PHOSPHATASE PGAM5, MITOCHONDRIAL"/>
    <property type="match status" value="1"/>
</dbReference>
<dbReference type="GO" id="GO:0016787">
    <property type="term" value="F:hydrolase activity"/>
    <property type="evidence" value="ECO:0007669"/>
    <property type="project" value="UniProtKB-KW"/>
</dbReference>
<dbReference type="AlphaFoldDB" id="A0A2T7G8P6"/>
<dbReference type="InterPro" id="IPR029033">
    <property type="entry name" value="His_PPase_superfam"/>
</dbReference>
<protein>
    <submittedName>
        <fullName evidence="2">Histidine phosphatase family protein</fullName>
    </submittedName>
</protein>
<dbReference type="EMBL" id="QCYH01000003">
    <property type="protein sequence ID" value="PVA10792.1"/>
    <property type="molecule type" value="Genomic_DNA"/>
</dbReference>
<accession>A0A2T7G8P6</accession>
<dbReference type="SUPFAM" id="SSF53254">
    <property type="entry name" value="Phosphoglycerate mutase-like"/>
    <property type="match status" value="1"/>
</dbReference>
<organism evidence="2 3">
    <name type="scientific">Pelagivirga sediminicola</name>
    <dbReference type="NCBI Taxonomy" id="2170575"/>
    <lineage>
        <taxon>Bacteria</taxon>
        <taxon>Pseudomonadati</taxon>
        <taxon>Pseudomonadota</taxon>
        <taxon>Alphaproteobacteria</taxon>
        <taxon>Rhodobacterales</taxon>
        <taxon>Paracoccaceae</taxon>
        <taxon>Pelagivirga</taxon>
    </lineage>
</organism>
<dbReference type="Pfam" id="PF00300">
    <property type="entry name" value="His_Phos_1"/>
    <property type="match status" value="1"/>
</dbReference>
<name>A0A2T7G8P6_9RHOB</name>
<comment type="caution">
    <text evidence="2">The sequence shown here is derived from an EMBL/GenBank/DDBJ whole genome shotgun (WGS) entry which is preliminary data.</text>
</comment>
<dbReference type="Proteomes" id="UP000244446">
    <property type="component" value="Unassembled WGS sequence"/>
</dbReference>
<keyword evidence="1" id="KW-0378">Hydrolase</keyword>
<proteinExistence type="predicted"/>
<dbReference type="SMART" id="SM00855">
    <property type="entry name" value="PGAM"/>
    <property type="match status" value="1"/>
</dbReference>
<dbReference type="Gene3D" id="3.40.50.1240">
    <property type="entry name" value="Phosphoglycerate mutase-like"/>
    <property type="match status" value="1"/>
</dbReference>
<reference evidence="2 3" key="1">
    <citation type="submission" date="2018-04" db="EMBL/GenBank/DDBJ databases">
        <title>Pelagivirga bohaiensis gen. nov., sp. nov., a bacterium isolated from the Bohai Sea.</title>
        <authorList>
            <person name="Ji X."/>
        </authorList>
    </citation>
    <scope>NUCLEOTIDE SEQUENCE [LARGE SCALE GENOMIC DNA]</scope>
    <source>
        <strain evidence="2 3">BH-SD19</strain>
    </source>
</reference>
<dbReference type="RefSeq" id="WP_108691650.1">
    <property type="nucleotide sequence ID" value="NZ_QCYH01000003.1"/>
</dbReference>
<evidence type="ECO:0000313" key="2">
    <source>
        <dbReference type="EMBL" id="PVA10792.1"/>
    </source>
</evidence>
<dbReference type="OrthoDB" id="280692at2"/>
<dbReference type="InterPro" id="IPR051021">
    <property type="entry name" value="Mito_Ser/Thr_phosphatase"/>
</dbReference>
<gene>
    <name evidence="2" type="ORF">DC366_07955</name>
</gene>
<keyword evidence="3" id="KW-1185">Reference proteome</keyword>
<evidence type="ECO:0000313" key="3">
    <source>
        <dbReference type="Proteomes" id="UP000244446"/>
    </source>
</evidence>
<dbReference type="CDD" id="cd07067">
    <property type="entry name" value="HP_PGM_like"/>
    <property type="match status" value="1"/>
</dbReference>
<dbReference type="PANTHER" id="PTHR20935">
    <property type="entry name" value="PHOSPHOGLYCERATE MUTASE-RELATED"/>
    <property type="match status" value="1"/>
</dbReference>
<dbReference type="InterPro" id="IPR013078">
    <property type="entry name" value="His_Pase_superF_clade-1"/>
</dbReference>
<sequence length="216" mass="23806">MTEIILVRHGQANSGAANEASYDRLSDLGHRQAEWLGAWLAMTEPHFDRVLTGTLTRQRQTASAMGYGATAEDARLNELTYFNLAHAMEMQHGIPAPDTAQEFARYLPDVISHWAEDRLAGVPETFGSFRARILALMDEACAAHGRTLMVTSGGVIGMVMQHILGLETRAMAALMLRIQNSSVHRLRFVHGTLVLDSFNATPHLDAADRAHARTFI</sequence>
<evidence type="ECO:0000256" key="1">
    <source>
        <dbReference type="ARBA" id="ARBA00022801"/>
    </source>
</evidence>